<dbReference type="InterPro" id="IPR011098">
    <property type="entry name" value="G5_dom"/>
</dbReference>
<dbReference type="AlphaFoldDB" id="A0A0L6VZF4"/>
<dbReference type="Proteomes" id="UP000037175">
    <property type="component" value="Unassembled WGS sequence"/>
</dbReference>
<name>A0A0L6VZF4_9FIRM</name>
<comment type="caution">
    <text evidence="3">The sequence shown here is derived from an EMBL/GenBank/DDBJ whole genome shotgun (WGS) entry which is preliminary data.</text>
</comment>
<sequence length="452" mass="50153" precursor="true">MPSRKKVFTGILSLIAIQVAVSVFGAVFFLAPAHNELIYEGVLVENIDLGGLDKPAAEEKLTRALEPGLRNSAITLTFRSKQWTLSYSQLGIYADYKKTVEEAYNTGRGNNHFLKMFDSFRIRMNEVELPLAFRFDEEKMRKSLQELSAEINRSPKNAGVILLDNKLQVTPEQKGYRLDEEASLQAIKNAVIQRKESCRLTVRQVAAEVSAGQLKDVRDDLAVAVTGFDAADKNRRANIILAAESINNSLVKPGETFSFNYTVGQRTVQRGYRNAKVISNSNLTDGIGGGVCQVSTTLYRAVLMAGLQIVERHPHSLPPDYVPIGQDAAVADGQLDLKFKNNTAFPVLIAVSVSDSELLVRLIGKKQGNKKYRLVSDIYEIIEPKVTVKKDGTLPKGETTVLVSGQKGYRVKVFRVTEPEGKKELVSEDYYKPLATVVRVGTKTNNDLRNRK</sequence>
<dbReference type="InterPro" id="IPR022029">
    <property type="entry name" value="YoaR-like_PG-bd"/>
</dbReference>
<protein>
    <submittedName>
        <fullName evidence="3">VanW family protein</fullName>
    </submittedName>
</protein>
<evidence type="ECO:0000313" key="3">
    <source>
        <dbReference type="EMBL" id="KNZ68596.1"/>
    </source>
</evidence>
<reference evidence="4" key="1">
    <citation type="submission" date="2015-07" db="EMBL/GenBank/DDBJ databases">
        <title>Complete Genome of Thermincola ferriacetica strain Z-0001T.</title>
        <authorList>
            <person name="Lusk B."/>
            <person name="Badalamenti J.P."/>
            <person name="Parameswaran P."/>
            <person name="Bond D.R."/>
            <person name="Torres C.I."/>
        </authorList>
    </citation>
    <scope>NUCLEOTIDE SEQUENCE [LARGE SCALE GENOMIC DNA]</scope>
    <source>
        <strain evidence="4">Z-0001</strain>
    </source>
</reference>
<dbReference type="InterPro" id="IPR052913">
    <property type="entry name" value="Glycopeptide_resist_protein"/>
</dbReference>
<gene>
    <name evidence="3" type="ORF">Tfer_2848</name>
</gene>
<evidence type="ECO:0000259" key="2">
    <source>
        <dbReference type="PROSITE" id="PS51109"/>
    </source>
</evidence>
<keyword evidence="1" id="KW-0732">Signal</keyword>
<evidence type="ECO:0000313" key="4">
    <source>
        <dbReference type="Proteomes" id="UP000037175"/>
    </source>
</evidence>
<dbReference type="PANTHER" id="PTHR35788:SF1">
    <property type="entry name" value="EXPORTED PROTEIN"/>
    <property type="match status" value="1"/>
</dbReference>
<evidence type="ECO:0000256" key="1">
    <source>
        <dbReference type="ARBA" id="ARBA00022729"/>
    </source>
</evidence>
<feature type="domain" description="G5" evidence="2">
    <location>
        <begin position="368"/>
        <end position="444"/>
    </location>
</feature>
<dbReference type="InterPro" id="IPR007391">
    <property type="entry name" value="Vancomycin_resist_VanW"/>
</dbReference>
<dbReference type="Pfam" id="PF07501">
    <property type="entry name" value="G5"/>
    <property type="match status" value="1"/>
</dbReference>
<accession>A0A0L6VZF4</accession>
<dbReference type="Pfam" id="PF04294">
    <property type="entry name" value="VanW"/>
    <property type="match status" value="1"/>
</dbReference>
<dbReference type="PATRIC" id="fig|281456.6.peg.2978"/>
<dbReference type="Gene3D" id="2.20.230.10">
    <property type="entry name" value="Resuscitation-promoting factor rpfb"/>
    <property type="match status" value="1"/>
</dbReference>
<organism evidence="3 4">
    <name type="scientific">Thermincola ferriacetica</name>
    <dbReference type="NCBI Taxonomy" id="281456"/>
    <lineage>
        <taxon>Bacteria</taxon>
        <taxon>Bacillati</taxon>
        <taxon>Bacillota</taxon>
        <taxon>Clostridia</taxon>
        <taxon>Eubacteriales</taxon>
        <taxon>Thermincolaceae</taxon>
        <taxon>Thermincola</taxon>
    </lineage>
</organism>
<dbReference type="PROSITE" id="PS51109">
    <property type="entry name" value="G5"/>
    <property type="match status" value="1"/>
</dbReference>
<dbReference type="EMBL" id="LGTE01000026">
    <property type="protein sequence ID" value="KNZ68596.1"/>
    <property type="molecule type" value="Genomic_DNA"/>
</dbReference>
<dbReference type="RefSeq" id="WP_052218838.1">
    <property type="nucleotide sequence ID" value="NZ_LGTE01000026.1"/>
</dbReference>
<proteinExistence type="predicted"/>
<dbReference type="Pfam" id="PF12229">
    <property type="entry name" value="PG_binding_4"/>
    <property type="match status" value="1"/>
</dbReference>
<dbReference type="PANTHER" id="PTHR35788">
    <property type="entry name" value="EXPORTED PROTEIN-RELATED"/>
    <property type="match status" value="1"/>
</dbReference>
<dbReference type="SMART" id="SM01208">
    <property type="entry name" value="G5"/>
    <property type="match status" value="1"/>
</dbReference>
<keyword evidence="4" id="KW-1185">Reference proteome</keyword>